<reference evidence="1" key="1">
    <citation type="submission" date="2022-07" db="EMBL/GenBank/DDBJ databases">
        <title>Phylogenomic reconstructions and comparative analyses of Kickxellomycotina fungi.</title>
        <authorList>
            <person name="Reynolds N.K."/>
            <person name="Stajich J.E."/>
            <person name="Barry K."/>
            <person name="Grigoriev I.V."/>
            <person name="Crous P."/>
            <person name="Smith M.E."/>
        </authorList>
    </citation>
    <scope>NUCLEOTIDE SEQUENCE</scope>
    <source>
        <strain evidence="1">Benny 63K</strain>
    </source>
</reference>
<proteinExistence type="predicted"/>
<keyword evidence="2" id="KW-1185">Reference proteome</keyword>
<gene>
    <name evidence="1" type="ORF">LPJ66_000384</name>
</gene>
<dbReference type="Proteomes" id="UP001150581">
    <property type="component" value="Unassembled WGS sequence"/>
</dbReference>
<evidence type="ECO:0000313" key="2">
    <source>
        <dbReference type="Proteomes" id="UP001150581"/>
    </source>
</evidence>
<dbReference type="EMBL" id="JANBPG010000010">
    <property type="protein sequence ID" value="KAJ1901928.1"/>
    <property type="molecule type" value="Genomic_DNA"/>
</dbReference>
<evidence type="ECO:0000313" key="1">
    <source>
        <dbReference type="EMBL" id="KAJ1901928.1"/>
    </source>
</evidence>
<protein>
    <submittedName>
        <fullName evidence="1">Uncharacterized protein</fullName>
    </submittedName>
</protein>
<comment type="caution">
    <text evidence="1">The sequence shown here is derived from an EMBL/GenBank/DDBJ whole genome shotgun (WGS) entry which is preliminary data.</text>
</comment>
<name>A0ACC1IWG3_9FUNG</name>
<organism evidence="1 2">
    <name type="scientific">Kickxella alabastrina</name>
    <dbReference type="NCBI Taxonomy" id="61397"/>
    <lineage>
        <taxon>Eukaryota</taxon>
        <taxon>Fungi</taxon>
        <taxon>Fungi incertae sedis</taxon>
        <taxon>Zoopagomycota</taxon>
        <taxon>Kickxellomycotina</taxon>
        <taxon>Kickxellomycetes</taxon>
        <taxon>Kickxellales</taxon>
        <taxon>Kickxellaceae</taxon>
        <taxon>Kickxella</taxon>
    </lineage>
</organism>
<sequence>MKQRFSALDVRATVTALQKRIVGLRLQGIYDVNPKTFLFKFTKPDCKELVLVESGIRMHTTEFTRDKSIIPSNFCMKLRKHLKARRLTGVRQIGMDRVVDFEFAVAAGAKAEGTYHILCEFYASGNVILTDYQYNILALMRVVHLEGEPAFAVGRQYSLAESRDIDPVARAQLVECLRRAGPKDTLKRTLTMLGAYGPALTEHIILRAKMSPSQRVSAAVNVDAPESLQIDALLEAYADAFSIVTRLGREVHPGFITFVPQRDSAGTERADKGDDVYDEFSPWLFDQYLQRPHTEFASFCDAADVFFSNIEAQRLKVKAHQQEQAADRKLEAIKAEHEGRVAALERAHRKTEEQARRIEMNLEFVDQAILIIRQAVAAGMDWKELEELVRDQQDQGNPVAERIIRLNLAANQITLELDDPADWDESDDSSSSASDSDGAGGAECRATQLGGPMSVEVDIFQSAFANAQRYYNSRRHAGVKHAKTLAVSAQALQSAEQKIKADLRATKVTATVTQQRKPFWFEKFSWFLSSDGFLVLAGHDMQQNELLVKRHLRSGDAYVHADLHGAASVIVKNRDLESRSAESIPPSTLFQAGIMSVCQSRAWDAKIVTSAWWVEAHQVSKSAPTGEYLSTGSFMIRGKKHFLPPTQLVYGFGFAFRLADDESVARHVAARQQRLAIMQENQRAATGATSTANLTAADNETESQAAEDSNEADQTAEFSIVGGSAPTDSAAAIDTASTASDAAKHRRPGKAAAAAAMDFGAARKKYNLEEVEQAIAAADDFANESNAAAQMPRGDNTNKRHVSAKERRDQRKQTTTQSAGASAPPATGGSTAVAAGKLTKQEQRRLEQEKKFDNHAVQNANQQQQQQQQKRGRKGKMRKMKEKYADQDDDERELKIALSAAGGKCSVGAILDTKLAKTAEASAVASVDTVEREDNNDDDDGNDDPASELDEADAADVAASDDAVADQLAALMVADNPATIAMSGAPEDIDDDDDIVDAASDQQLDVLDMLTAAPLPGDNLASAIPVCAPYSALSAYKYRVKLVPGTMKKGKACKMALTVALGAADGNKPRSTHSLDPAEAERLELALILANREKELMKVVPEPEMIAQMLGKVKVTAPNMESIRQKSKAAAKTKAKSKSKDE</sequence>
<accession>A0ACC1IWG3</accession>